<sequence>MSLPARPSDAVALFEHLAQWGEVSVYEAEDLGAGPWVSVFENAGALEAVHDEHGLPVAWHLTPPFVHLVECDAQQAGRRLCFAVPEYRAYLLSILVEGLIDAGRAGMTVELEEWTKGELAPLLAELNAFLAQLEGGKRLVDLAPAELEARMADLPERSRPFAAWDSYALGHSARPKGLFEFALRRFGPACVALPVAVETAAVLRPLPLNREDGFGLGSASVPRPWNMQRFGVLSGAPIVDARGQRMFDEDAPLNEVLVEHLRDAVVEHPFYAAVIHLGICAWRSPASTMPTVELYVPTSGGLHDVSVLVGSRAVGRVAELLGDLVRAQGYAPFGLVDGRVPNELMGNLLRNLLELRILRHQDELLVLDDDYQSSLMAARLRTVFRPGKELQKRMVEELALRASEGGAA</sequence>
<reference evidence="1 2" key="1">
    <citation type="submission" date="2021-01" db="EMBL/GenBank/DDBJ databases">
        <title>Whole genome shotgun sequence of Verrucosispora qiuiae NBRC 106684.</title>
        <authorList>
            <person name="Komaki H."/>
            <person name="Tamura T."/>
        </authorList>
    </citation>
    <scope>NUCLEOTIDE SEQUENCE [LARGE SCALE GENOMIC DNA]</scope>
    <source>
        <strain evidence="1 2">NBRC 106684</strain>
    </source>
</reference>
<proteinExistence type="predicted"/>
<name>A0ABQ4JF82_9ACTN</name>
<dbReference type="EMBL" id="BOPC01000056">
    <property type="protein sequence ID" value="GIJ28878.1"/>
    <property type="molecule type" value="Genomic_DNA"/>
</dbReference>
<organism evidence="1 2">
    <name type="scientific">Micromonospora qiuiae</name>
    <dbReference type="NCBI Taxonomy" id="502268"/>
    <lineage>
        <taxon>Bacteria</taxon>
        <taxon>Bacillati</taxon>
        <taxon>Actinomycetota</taxon>
        <taxon>Actinomycetes</taxon>
        <taxon>Micromonosporales</taxon>
        <taxon>Micromonosporaceae</taxon>
        <taxon>Micromonospora</taxon>
    </lineage>
</organism>
<dbReference type="RefSeq" id="WP_204036378.1">
    <property type="nucleotide sequence ID" value="NZ_BOPC01000056.1"/>
</dbReference>
<comment type="caution">
    <text evidence="1">The sequence shown here is derived from an EMBL/GenBank/DDBJ whole genome shotgun (WGS) entry which is preliminary data.</text>
</comment>
<evidence type="ECO:0000313" key="1">
    <source>
        <dbReference type="EMBL" id="GIJ28878.1"/>
    </source>
</evidence>
<gene>
    <name evidence="1" type="ORF">Vqi01_40400</name>
</gene>
<keyword evidence="2" id="KW-1185">Reference proteome</keyword>
<evidence type="ECO:0000313" key="2">
    <source>
        <dbReference type="Proteomes" id="UP000653076"/>
    </source>
</evidence>
<dbReference type="Proteomes" id="UP000653076">
    <property type="component" value="Unassembled WGS sequence"/>
</dbReference>
<protein>
    <submittedName>
        <fullName evidence="1">Uncharacterized protein</fullName>
    </submittedName>
</protein>
<accession>A0ABQ4JF82</accession>